<accession>A0A6P1TQ12</accession>
<protein>
    <submittedName>
        <fullName evidence="1">Uncharacterized protein</fullName>
    </submittedName>
</protein>
<dbReference type="EMBL" id="CP048000">
    <property type="protein sequence ID" value="QHQ62427.1"/>
    <property type="molecule type" value="Genomic_DNA"/>
</dbReference>
<sequence>MTKLQRLIKRCTEQTNPNSGTAESFNSALKDLGRWVLTLYSNGKLTFEDDKKHTLKLYDILSIKDYVNEIGEYSMGLGYFNERERDFFEMIALCHKDLSETLDEFYKGITLVILITE</sequence>
<reference evidence="1 2" key="1">
    <citation type="submission" date="2020-01" db="EMBL/GenBank/DDBJ databases">
        <title>Genome analysis of Anaerocolumna sp. CBA3638.</title>
        <authorList>
            <person name="Kim J."/>
            <person name="Roh S.W."/>
        </authorList>
    </citation>
    <scope>NUCLEOTIDE SEQUENCE [LARGE SCALE GENOMIC DNA]</scope>
    <source>
        <strain evidence="1 2">CBA3638</strain>
    </source>
</reference>
<dbReference type="Proteomes" id="UP000464314">
    <property type="component" value="Chromosome"/>
</dbReference>
<evidence type="ECO:0000313" key="1">
    <source>
        <dbReference type="EMBL" id="QHQ62427.1"/>
    </source>
</evidence>
<keyword evidence="2" id="KW-1185">Reference proteome</keyword>
<dbReference type="AlphaFoldDB" id="A0A6P1TQ12"/>
<gene>
    <name evidence="1" type="ORF">Ana3638_17915</name>
</gene>
<name>A0A6P1TQ12_9FIRM</name>
<organism evidence="1 2">
    <name type="scientific">Anaerocolumna sedimenticola</name>
    <dbReference type="NCBI Taxonomy" id="2696063"/>
    <lineage>
        <taxon>Bacteria</taxon>
        <taxon>Bacillati</taxon>
        <taxon>Bacillota</taxon>
        <taxon>Clostridia</taxon>
        <taxon>Lachnospirales</taxon>
        <taxon>Lachnospiraceae</taxon>
        <taxon>Anaerocolumna</taxon>
    </lineage>
</organism>
<dbReference type="KEGG" id="anr:Ana3638_17915"/>
<dbReference type="RefSeq" id="WP_161839251.1">
    <property type="nucleotide sequence ID" value="NZ_CP048000.1"/>
</dbReference>
<proteinExistence type="predicted"/>
<evidence type="ECO:0000313" key="2">
    <source>
        <dbReference type="Proteomes" id="UP000464314"/>
    </source>
</evidence>